<dbReference type="Pfam" id="PF13426">
    <property type="entry name" value="PAS_9"/>
    <property type="match status" value="1"/>
</dbReference>
<comment type="similarity">
    <text evidence="2">Belongs to the SWEET sugar transporter family.</text>
</comment>
<dbReference type="PANTHER" id="PTHR10791">
    <property type="entry name" value="RAG1-ACTIVATING PROTEIN 1"/>
    <property type="match status" value="1"/>
</dbReference>
<dbReference type="GO" id="GO:0051119">
    <property type="term" value="F:sugar transmembrane transporter activity"/>
    <property type="evidence" value="ECO:0007669"/>
    <property type="project" value="InterPro"/>
</dbReference>
<evidence type="ECO:0000256" key="8">
    <source>
        <dbReference type="ARBA" id="ARBA00023136"/>
    </source>
</evidence>
<sequence length="599" mass="65537">MLDAHTPLLGVTEKRGGPIAPGKLVTLSIISSLAFCIAVSLFTGSNADTVELIRQETKPQGPIPPPQHLPQPPTGWLFKRRHSSPPTVEPAGQDEPSKPASSVIFRIDGLNVTLFGFKFNILTALKGSICPTVGALLATLLAFAPLPAIRKAKQLKTLTTNPAPYPAMFANATNWVAYAFVIKDPFVFIGNLPGMVMGLYYTISAFDVSQNKDHRRLVRRLVYGYAVIFPMIAALLAIFIKNDQMTQYVLANFSMAFLITFYAAPLLEAQTVIEQKNSSSLDAKLAWYSLANAGMWLIYGLALGDFCIWFPNILGAILALIQLGLKCYYPSVPIDEFKISEALVCRPGSPVSTAVPGDMTQASIITKEYLSGVLFPVLRALDIPNVNGTITSINDALKQPDTMERIQKVLRDHDQEDSKSAASPSQTKFSWISRDGSMLVEEQVSDQSSAKGFRQLMSKELQVNSKATLSGSKISFCVTDREGVIQSCSEKFLEITGYSLYEVCGVNCNLLQRGPDGKTYAHPDTIKGIRNATDKGVEHHTVVYNFDKWGKAFWNLLHLYPVKTNGIVQRYIGVQEVISEAEAHKFGGKIGPLKAHAAA</sequence>
<feature type="transmembrane region" description="Helical" evidence="10">
    <location>
        <begin position="121"/>
        <end position="144"/>
    </location>
</feature>
<dbReference type="Pfam" id="PF03083">
    <property type="entry name" value="MtN3_slv"/>
    <property type="match status" value="2"/>
</dbReference>
<evidence type="ECO:0000256" key="10">
    <source>
        <dbReference type="SAM" id="Phobius"/>
    </source>
</evidence>
<organism evidence="12">
    <name type="scientific">Norrisiella sphaerica</name>
    <dbReference type="NCBI Taxonomy" id="552664"/>
    <lineage>
        <taxon>Eukaryota</taxon>
        <taxon>Sar</taxon>
        <taxon>Rhizaria</taxon>
        <taxon>Cercozoa</taxon>
        <taxon>Chlorarachniophyceae</taxon>
        <taxon>Norrisiella</taxon>
    </lineage>
</organism>
<feature type="transmembrane region" description="Helical" evidence="10">
    <location>
        <begin position="221"/>
        <end position="240"/>
    </location>
</feature>
<keyword evidence="5 10" id="KW-0812">Transmembrane</keyword>
<evidence type="ECO:0000256" key="3">
    <source>
        <dbReference type="ARBA" id="ARBA00022448"/>
    </source>
</evidence>
<keyword evidence="3" id="KW-0813">Transport</keyword>
<protein>
    <recommendedName>
        <fullName evidence="11">PAS domain-containing protein</fullName>
    </recommendedName>
</protein>
<proteinExistence type="inferred from homology"/>
<dbReference type="PROSITE" id="PS50112">
    <property type="entry name" value="PAS"/>
    <property type="match status" value="1"/>
</dbReference>
<dbReference type="InterPro" id="IPR035965">
    <property type="entry name" value="PAS-like_dom_sf"/>
</dbReference>
<dbReference type="PANTHER" id="PTHR10791:SF224">
    <property type="entry name" value="SUGAR TRANSPORTER SWEET"/>
    <property type="match status" value="1"/>
</dbReference>
<feature type="domain" description="PAS" evidence="11">
    <location>
        <begin position="478"/>
        <end position="540"/>
    </location>
</feature>
<keyword evidence="8 10" id="KW-0472">Membrane</keyword>
<evidence type="ECO:0000256" key="4">
    <source>
        <dbReference type="ARBA" id="ARBA00022597"/>
    </source>
</evidence>
<dbReference type="GO" id="GO:0016020">
    <property type="term" value="C:membrane"/>
    <property type="evidence" value="ECO:0007669"/>
    <property type="project" value="InterPro"/>
</dbReference>
<comment type="subcellular location">
    <subcellularLocation>
        <location evidence="1">Endomembrane system</location>
        <topology evidence="1">Multi-pass membrane protein</topology>
    </subcellularLocation>
</comment>
<feature type="compositionally biased region" description="Pro residues" evidence="9">
    <location>
        <begin position="61"/>
        <end position="73"/>
    </location>
</feature>
<evidence type="ECO:0000256" key="7">
    <source>
        <dbReference type="ARBA" id="ARBA00022989"/>
    </source>
</evidence>
<keyword evidence="6" id="KW-0677">Repeat</keyword>
<dbReference type="EMBL" id="HBHC01002282">
    <property type="protein sequence ID" value="CAD9651937.1"/>
    <property type="molecule type" value="Transcribed_RNA"/>
</dbReference>
<feature type="transmembrane region" description="Helical" evidence="10">
    <location>
        <begin position="24"/>
        <end position="42"/>
    </location>
</feature>
<feature type="transmembrane region" description="Helical" evidence="10">
    <location>
        <begin position="246"/>
        <end position="264"/>
    </location>
</feature>
<name>A0A7S2QTZ8_9EUKA</name>
<dbReference type="GO" id="GO:0012505">
    <property type="term" value="C:endomembrane system"/>
    <property type="evidence" value="ECO:0007669"/>
    <property type="project" value="UniProtKB-SubCell"/>
</dbReference>
<dbReference type="InterPro" id="IPR000014">
    <property type="entry name" value="PAS"/>
</dbReference>
<dbReference type="SUPFAM" id="SSF55785">
    <property type="entry name" value="PYP-like sensor domain (PAS domain)"/>
    <property type="match status" value="1"/>
</dbReference>
<feature type="transmembrane region" description="Helical" evidence="10">
    <location>
        <begin position="285"/>
        <end position="302"/>
    </location>
</feature>
<dbReference type="AlphaFoldDB" id="A0A7S2QTZ8"/>
<evidence type="ECO:0000313" key="12">
    <source>
        <dbReference type="EMBL" id="CAD9651937.1"/>
    </source>
</evidence>
<dbReference type="Gene3D" id="3.30.450.20">
    <property type="entry name" value="PAS domain"/>
    <property type="match status" value="1"/>
</dbReference>
<evidence type="ECO:0000256" key="5">
    <source>
        <dbReference type="ARBA" id="ARBA00022692"/>
    </source>
</evidence>
<evidence type="ECO:0000256" key="6">
    <source>
        <dbReference type="ARBA" id="ARBA00022737"/>
    </source>
</evidence>
<dbReference type="InterPro" id="IPR004316">
    <property type="entry name" value="SWEET_rpt"/>
</dbReference>
<reference evidence="12" key="1">
    <citation type="submission" date="2021-01" db="EMBL/GenBank/DDBJ databases">
        <authorList>
            <person name="Corre E."/>
            <person name="Pelletier E."/>
            <person name="Niang G."/>
            <person name="Scheremetjew M."/>
            <person name="Finn R."/>
            <person name="Kale V."/>
            <person name="Holt S."/>
            <person name="Cochrane G."/>
            <person name="Meng A."/>
            <person name="Brown T."/>
            <person name="Cohen L."/>
        </authorList>
    </citation>
    <scope>NUCLEOTIDE SEQUENCE</scope>
    <source>
        <strain evidence="12">BC52</strain>
    </source>
</reference>
<gene>
    <name evidence="12" type="ORF">NSPH01132_LOCUS1367</name>
</gene>
<feature type="region of interest" description="Disordered" evidence="9">
    <location>
        <begin position="57"/>
        <end position="99"/>
    </location>
</feature>
<evidence type="ECO:0000256" key="1">
    <source>
        <dbReference type="ARBA" id="ARBA00004127"/>
    </source>
</evidence>
<evidence type="ECO:0000256" key="9">
    <source>
        <dbReference type="SAM" id="MobiDB-lite"/>
    </source>
</evidence>
<feature type="transmembrane region" description="Helical" evidence="10">
    <location>
        <begin position="188"/>
        <end position="209"/>
    </location>
</feature>
<dbReference type="CDD" id="cd00130">
    <property type="entry name" value="PAS"/>
    <property type="match status" value="1"/>
</dbReference>
<evidence type="ECO:0000259" key="11">
    <source>
        <dbReference type="PROSITE" id="PS50112"/>
    </source>
</evidence>
<keyword evidence="7 10" id="KW-1133">Transmembrane helix</keyword>
<evidence type="ECO:0000256" key="2">
    <source>
        <dbReference type="ARBA" id="ARBA00007809"/>
    </source>
</evidence>
<accession>A0A7S2QTZ8</accession>
<dbReference type="Gene3D" id="1.20.1280.290">
    <property type="match status" value="2"/>
</dbReference>
<dbReference type="NCBIfam" id="TIGR00229">
    <property type="entry name" value="sensory_box"/>
    <property type="match status" value="1"/>
</dbReference>
<keyword evidence="4" id="KW-0762">Sugar transport</keyword>
<dbReference type="InterPro" id="IPR047664">
    <property type="entry name" value="SWEET"/>
</dbReference>